<dbReference type="Pfam" id="PF02358">
    <property type="entry name" value="Trehalose_PPase"/>
    <property type="match status" value="1"/>
</dbReference>
<dbReference type="FunFam" id="3.40.50.2000:FF:000036">
    <property type="entry name" value="Alpha,alpha-trehalose-phosphate synthase subunit Tps2"/>
    <property type="match status" value="1"/>
</dbReference>
<accession>A0A8H6M2G9</accession>
<dbReference type="OrthoDB" id="755951at2759"/>
<dbReference type="GO" id="GO:0005992">
    <property type="term" value="P:trehalose biosynthetic process"/>
    <property type="evidence" value="ECO:0007669"/>
    <property type="project" value="InterPro"/>
</dbReference>
<name>A0A8H6M2G9_9AGAR</name>
<keyword evidence="2" id="KW-0732">Signal</keyword>
<dbReference type="PANTHER" id="PTHR10788">
    <property type="entry name" value="TREHALOSE-6-PHOSPHATE SYNTHASE"/>
    <property type="match status" value="1"/>
</dbReference>
<feature type="region of interest" description="Disordered" evidence="1">
    <location>
        <begin position="880"/>
        <end position="914"/>
    </location>
</feature>
<organism evidence="3 4">
    <name type="scientific">Ephemerocybe angulata</name>
    <dbReference type="NCBI Taxonomy" id="980116"/>
    <lineage>
        <taxon>Eukaryota</taxon>
        <taxon>Fungi</taxon>
        <taxon>Dikarya</taxon>
        <taxon>Basidiomycota</taxon>
        <taxon>Agaricomycotina</taxon>
        <taxon>Agaricomycetes</taxon>
        <taxon>Agaricomycetidae</taxon>
        <taxon>Agaricales</taxon>
        <taxon>Agaricineae</taxon>
        <taxon>Psathyrellaceae</taxon>
        <taxon>Ephemerocybe</taxon>
    </lineage>
</organism>
<feature type="compositionally biased region" description="Basic residues" evidence="1">
    <location>
        <begin position="171"/>
        <end position="185"/>
    </location>
</feature>
<dbReference type="SUPFAM" id="SSF56784">
    <property type="entry name" value="HAD-like"/>
    <property type="match status" value="1"/>
</dbReference>
<dbReference type="GO" id="GO:0003825">
    <property type="term" value="F:alpha,alpha-trehalose-phosphate synthase (UDP-forming) activity"/>
    <property type="evidence" value="ECO:0007669"/>
    <property type="project" value="TreeGrafter"/>
</dbReference>
<dbReference type="AlphaFoldDB" id="A0A8H6M2G9"/>
<feature type="region of interest" description="Disordered" evidence="1">
    <location>
        <begin position="92"/>
        <end position="116"/>
    </location>
</feature>
<evidence type="ECO:0000313" key="4">
    <source>
        <dbReference type="Proteomes" id="UP000521943"/>
    </source>
</evidence>
<feature type="chain" id="PRO_5034721713" evidence="2">
    <location>
        <begin position="24"/>
        <end position="1074"/>
    </location>
</feature>
<dbReference type="InterPro" id="IPR003337">
    <property type="entry name" value="Trehalose_PPase"/>
</dbReference>
<dbReference type="InterPro" id="IPR036412">
    <property type="entry name" value="HAD-like_sf"/>
</dbReference>
<feature type="compositionally biased region" description="Low complexity" evidence="1">
    <location>
        <begin position="881"/>
        <end position="894"/>
    </location>
</feature>
<proteinExistence type="predicted"/>
<evidence type="ECO:0000313" key="3">
    <source>
        <dbReference type="EMBL" id="KAF6749841.1"/>
    </source>
</evidence>
<feature type="compositionally biased region" description="Low complexity" evidence="1">
    <location>
        <begin position="904"/>
        <end position="914"/>
    </location>
</feature>
<comment type="caution">
    <text evidence="3">The sequence shown here is derived from an EMBL/GenBank/DDBJ whole genome shotgun (WGS) entry which is preliminary data.</text>
</comment>
<sequence length="1074" mass="117437">MSSFRNHRVIIASLFLPTTVVVGESEAPTPAENAAAPLISIPAVAQRLAGLALDKAKPLKSALAQNKAVAPAHNAHSRSASASGPLKSIVEDLRDKSRPQPPSVRSSSQERSNPFTKLTRFAEEAVAAIAGTGKPDHASFGTETDGGLLASLPQPQSRKHQTTHSDAAPRLQRRKSRSMSRRRHGTSVSSPVESDSPQKDTWHFEASTTCNGGLRNAVDSVHERMRRKVWVGTLGTATDGFDEETRAQIDKRLLSQRESTAVWIPDAEFQSAYDEFCHQVLWPCLHYAVPDAPKTKMFYESATYKQYVSVNQRFASTIASLYQDGDVIFINDYHLMLVPHMLRQLLPPTAAIGFFLHVAFPTSEIFRCLAMRNELLHGMLGADFVGFQTANYARHFRQTVSRILAYEALPKGIQLPEEKSLDLEGEGKGEGGAAPVRDGLGERGRFVDVASVPMGIDVVQLKEKKSDPEVEEWVQVLKQRYAGMKLLVGRDKLDEIQGVRHKINAFEAFLDKNPEWQGKVVLIQVALQTTESNELAGGVADVVSRINSRFSTLTYQPVVFLHTQDLTFSQYLALLSVGDAFVVTSLREGMALRTHEFIECQEGRHGALILSEFTGSYSYSGFRSCIAINPWDYRGTSAAIKQALSMSPEEALSRWEDLHNHVTTQTAQSFITTFLNRTLRAHAAHLAALPSQNGLGGSESDSLTTELSVPVFNLARMLPRYKHSVKRMIIVDFEGTLWRRDLSREGMLERMLRGEGEWSEEDPEWPRESVEVLRGLAEDRKNEVWVLSGLARGGILGKLARVLPRVGVVAENGCFIRTRERVGPRGEREEGGWVSMVGGVGVGWKGACLEILHYFTERTPGSFIEEREASLVWRFWSGDDSTTPTPSTTSPSVSQSNITASSTANNADRQWARRQAAEAQNHIFDSLGERFGLRIIPGKNSFLVLPNNVSRSTAVAALMHPGGPARSPFAGRAVWMGSEVGAEVFARGGGYGGSYRGIGIGGGYGGSTGEGGAEEAEFMLAISSDERLLRRLNEDDGAETVSTSGKGTDARWRMGYEDVRGGVGGVGGGGGVGV</sequence>
<feature type="compositionally biased region" description="Low complexity" evidence="1">
    <location>
        <begin position="103"/>
        <end position="112"/>
    </location>
</feature>
<dbReference type="GO" id="GO:0004805">
    <property type="term" value="F:trehalose-phosphatase activity"/>
    <property type="evidence" value="ECO:0007669"/>
    <property type="project" value="TreeGrafter"/>
</dbReference>
<dbReference type="Gene3D" id="3.40.50.2000">
    <property type="entry name" value="Glycogen Phosphorylase B"/>
    <property type="match status" value="2"/>
</dbReference>
<feature type="compositionally biased region" description="Polar residues" evidence="1">
    <location>
        <begin position="186"/>
        <end position="195"/>
    </location>
</feature>
<reference evidence="3 4" key="1">
    <citation type="submission" date="2020-07" db="EMBL/GenBank/DDBJ databases">
        <title>Comparative genomics of pyrophilous fungi reveals a link between fire events and developmental genes.</title>
        <authorList>
            <consortium name="DOE Joint Genome Institute"/>
            <person name="Steindorff A.S."/>
            <person name="Carver A."/>
            <person name="Calhoun S."/>
            <person name="Stillman K."/>
            <person name="Liu H."/>
            <person name="Lipzen A."/>
            <person name="Pangilinan J."/>
            <person name="Labutti K."/>
            <person name="Bruns T.D."/>
            <person name="Grigoriev I.V."/>
        </authorList>
    </citation>
    <scope>NUCLEOTIDE SEQUENCE [LARGE SCALE GENOMIC DNA]</scope>
    <source>
        <strain evidence="3 4">CBS 144469</strain>
    </source>
</reference>
<dbReference type="Pfam" id="PF00982">
    <property type="entry name" value="Glyco_transf_20"/>
    <property type="match status" value="1"/>
</dbReference>
<feature type="signal peptide" evidence="2">
    <location>
        <begin position="1"/>
        <end position="23"/>
    </location>
</feature>
<dbReference type="CDD" id="cd03788">
    <property type="entry name" value="GT20_TPS"/>
    <property type="match status" value="1"/>
</dbReference>
<dbReference type="GO" id="GO:0005946">
    <property type="term" value="C:alpha,alpha-trehalose-phosphate synthase complex (UDP-forming)"/>
    <property type="evidence" value="ECO:0007669"/>
    <property type="project" value="TreeGrafter"/>
</dbReference>
<dbReference type="SUPFAM" id="SSF53756">
    <property type="entry name" value="UDP-Glycosyltransferase/glycogen phosphorylase"/>
    <property type="match status" value="1"/>
</dbReference>
<dbReference type="GO" id="GO:0005829">
    <property type="term" value="C:cytosol"/>
    <property type="evidence" value="ECO:0007669"/>
    <property type="project" value="TreeGrafter"/>
</dbReference>
<keyword evidence="4" id="KW-1185">Reference proteome</keyword>
<evidence type="ECO:0000256" key="2">
    <source>
        <dbReference type="SAM" id="SignalP"/>
    </source>
</evidence>
<evidence type="ECO:0000256" key="1">
    <source>
        <dbReference type="SAM" id="MobiDB-lite"/>
    </source>
</evidence>
<dbReference type="PANTHER" id="PTHR10788:SF15">
    <property type="entry name" value="TREHALOSE SYNTHASE COMPLEX REGULATORY SUBUNIT TPS3-RELATED"/>
    <property type="match status" value="1"/>
</dbReference>
<feature type="region of interest" description="Disordered" evidence="1">
    <location>
        <begin position="132"/>
        <end position="200"/>
    </location>
</feature>
<gene>
    <name evidence="3" type="ORF">DFP72DRAFT_1013691</name>
</gene>
<dbReference type="EMBL" id="JACGCI010000060">
    <property type="protein sequence ID" value="KAF6749841.1"/>
    <property type="molecule type" value="Genomic_DNA"/>
</dbReference>
<dbReference type="Proteomes" id="UP000521943">
    <property type="component" value="Unassembled WGS sequence"/>
</dbReference>
<protein>
    <submittedName>
        <fullName evidence="3">Trehalose-phosphatase</fullName>
    </submittedName>
</protein>
<dbReference type="InterPro" id="IPR001830">
    <property type="entry name" value="Glyco_trans_20"/>
</dbReference>